<proteinExistence type="predicted"/>
<dbReference type="EMBL" id="JAMZFV010000019">
    <property type="protein sequence ID" value="MCP1110881.1"/>
    <property type="molecule type" value="Genomic_DNA"/>
</dbReference>
<dbReference type="NCBIfam" id="TIGR01764">
    <property type="entry name" value="excise"/>
    <property type="match status" value="1"/>
</dbReference>
<reference evidence="2 3" key="1">
    <citation type="journal article" date="2022" name="Genome Biol. Evol.">
        <title>Host diet, physiology and behaviors set the stage for Lachnospiraceae cladogenesis.</title>
        <authorList>
            <person name="Vera-Ponce De Leon A."/>
            <person name="Schneider M."/>
            <person name="Jahnes B.C."/>
            <person name="Sadowski V."/>
            <person name="Camuy-Velez L.A."/>
            <person name="Duan J."/>
            <person name="Sabree Z.L."/>
        </authorList>
    </citation>
    <scope>NUCLEOTIDE SEQUENCE [LARGE SCALE GENOMIC DNA]</scope>
    <source>
        <strain evidence="2 3">PAL227</strain>
    </source>
</reference>
<keyword evidence="3" id="KW-1185">Reference proteome</keyword>
<accession>A0ABT1EMF0</accession>
<dbReference type="Pfam" id="PF12728">
    <property type="entry name" value="HTH_17"/>
    <property type="match status" value="1"/>
</dbReference>
<feature type="domain" description="Helix-turn-helix" evidence="1">
    <location>
        <begin position="15"/>
        <end position="63"/>
    </location>
</feature>
<dbReference type="RefSeq" id="WP_262069762.1">
    <property type="nucleotide sequence ID" value="NZ_JAMXOC010000019.1"/>
</dbReference>
<evidence type="ECO:0000313" key="3">
    <source>
        <dbReference type="Proteomes" id="UP001523565"/>
    </source>
</evidence>
<organism evidence="2 3">
    <name type="scientific">Ohessyouella blattaphilus</name>
    <dbReference type="NCBI Taxonomy" id="2949333"/>
    <lineage>
        <taxon>Bacteria</taxon>
        <taxon>Bacillati</taxon>
        <taxon>Bacillota</taxon>
        <taxon>Clostridia</taxon>
        <taxon>Lachnospirales</taxon>
        <taxon>Lachnospiraceae</taxon>
        <taxon>Ohessyouella</taxon>
    </lineage>
</organism>
<dbReference type="InterPro" id="IPR010093">
    <property type="entry name" value="SinI_DNA-bd"/>
</dbReference>
<dbReference type="Proteomes" id="UP001523565">
    <property type="component" value="Unassembled WGS sequence"/>
</dbReference>
<dbReference type="InterPro" id="IPR041657">
    <property type="entry name" value="HTH_17"/>
</dbReference>
<comment type="caution">
    <text evidence="2">The sequence shown here is derived from an EMBL/GenBank/DDBJ whole genome shotgun (WGS) entry which is preliminary data.</text>
</comment>
<evidence type="ECO:0000313" key="2">
    <source>
        <dbReference type="EMBL" id="MCP1110881.1"/>
    </source>
</evidence>
<gene>
    <name evidence="2" type="ORF">NK118_11530</name>
</gene>
<protein>
    <submittedName>
        <fullName evidence="2">Helix-turn-helix domain-containing protein</fullName>
    </submittedName>
</protein>
<name>A0ABT1EMF0_9FIRM</name>
<sequence length="67" mass="7721">MSNTNISPTKEQKIYSAEEISKILHISMGKTYELCNSGQFRVIRIGRIIRVSKESFDHWLNHQEGGI</sequence>
<evidence type="ECO:0000259" key="1">
    <source>
        <dbReference type="Pfam" id="PF12728"/>
    </source>
</evidence>